<evidence type="ECO:0000259" key="3">
    <source>
        <dbReference type="Pfam" id="PF00149"/>
    </source>
</evidence>
<dbReference type="GO" id="GO:0000166">
    <property type="term" value="F:nucleotide binding"/>
    <property type="evidence" value="ECO:0007669"/>
    <property type="project" value="UniProtKB-KW"/>
</dbReference>
<name>A0A2M7W1Q0_9BACT</name>
<sequence>MKLKKFTILHSNDIHGDFLEEIGGSLSSEHIGGLALLSGYINKIRKEEKNVLFVVAGDMLQGSMIDTEYKGISTIEIMNYLSPDVVTLGNHEFDYGLPHLLFLEKLANFPIVNANLYIKGFGKRLMKPFHIVKMDGFELLFTGIITESVINSLKQDQLVGSFVTLEDAAKEVDDIARAYKSNDIDLTVVLSHIGIESDKELASMISPEAGVDMIIGGHSHTIMDKPVEVNNIVIAQAGSGTNQIGKFELWVDDNTNKIVKYNWELVQITEDCAKPDDKLEKYIRSFKDTVDKKYNAVLTNFTAVAHHPERIIETELGNIYADAFADICKVDVLFLGSGSVRVKELGPVVSMYDFLGSFPYDDSLHRFTVSGEILKRIFSTFMKNGNRKGEGECYQVNDRVRVVYDTKADVLVSLMVAGTEVDNGKEYSIAMQGFHVSSCDSFMNTSFEELTKIKPGEVVTVSAQELLKEYLRAHQRLVPAIENRMIYS</sequence>
<dbReference type="InterPro" id="IPR004843">
    <property type="entry name" value="Calcineurin-like_PHP"/>
</dbReference>
<dbReference type="InterPro" id="IPR008334">
    <property type="entry name" value="5'-Nucleotdase_C"/>
</dbReference>
<dbReference type="PANTHER" id="PTHR11575:SF24">
    <property type="entry name" value="5'-NUCLEOTIDASE"/>
    <property type="match status" value="1"/>
</dbReference>
<dbReference type="GO" id="GO:0016788">
    <property type="term" value="F:hydrolase activity, acting on ester bonds"/>
    <property type="evidence" value="ECO:0007669"/>
    <property type="project" value="InterPro"/>
</dbReference>
<keyword evidence="1" id="KW-0732">Signal</keyword>
<dbReference type="Pfam" id="PF00149">
    <property type="entry name" value="Metallophos"/>
    <property type="match status" value="1"/>
</dbReference>
<dbReference type="Gene3D" id="3.90.780.10">
    <property type="entry name" value="5'-Nucleotidase, C-terminal domain"/>
    <property type="match status" value="1"/>
</dbReference>
<protein>
    <submittedName>
        <fullName evidence="5">Bifunctional metallophosphatase/5'-nucleotidase</fullName>
    </submittedName>
</protein>
<dbReference type="InterPro" id="IPR029052">
    <property type="entry name" value="Metallo-depent_PP-like"/>
</dbReference>
<dbReference type="SUPFAM" id="SSF55816">
    <property type="entry name" value="5'-nucleotidase (syn. UDP-sugar hydrolase), C-terminal domain"/>
    <property type="match status" value="1"/>
</dbReference>
<dbReference type="EMBL" id="PFQB01000078">
    <property type="protein sequence ID" value="PJA13679.1"/>
    <property type="molecule type" value="Genomic_DNA"/>
</dbReference>
<organism evidence="5 6">
    <name type="scientific">Candidatus Dojkabacteria bacterium CG_4_10_14_0_2_um_filter_Dojkabacteria_WS6_41_15</name>
    <dbReference type="NCBI Taxonomy" id="2014249"/>
    <lineage>
        <taxon>Bacteria</taxon>
        <taxon>Candidatus Dojkabacteria</taxon>
    </lineage>
</organism>
<dbReference type="GO" id="GO:0009166">
    <property type="term" value="P:nucleotide catabolic process"/>
    <property type="evidence" value="ECO:0007669"/>
    <property type="project" value="InterPro"/>
</dbReference>
<dbReference type="InterPro" id="IPR036907">
    <property type="entry name" value="5'-Nucleotdase_C_sf"/>
</dbReference>
<dbReference type="Gene3D" id="3.60.21.10">
    <property type="match status" value="1"/>
</dbReference>
<dbReference type="GO" id="GO:0030288">
    <property type="term" value="C:outer membrane-bounded periplasmic space"/>
    <property type="evidence" value="ECO:0007669"/>
    <property type="project" value="TreeGrafter"/>
</dbReference>
<dbReference type="PRINTS" id="PR01607">
    <property type="entry name" value="APYRASEFAMLY"/>
</dbReference>
<dbReference type="Proteomes" id="UP000228952">
    <property type="component" value="Unassembled WGS sequence"/>
</dbReference>
<proteinExistence type="inferred from homology"/>
<keyword evidence="2" id="KW-0378">Hydrolase</keyword>
<evidence type="ECO:0000256" key="2">
    <source>
        <dbReference type="RuleBase" id="RU362119"/>
    </source>
</evidence>
<dbReference type="InterPro" id="IPR006179">
    <property type="entry name" value="5_nucleotidase/apyrase"/>
</dbReference>
<comment type="caution">
    <text evidence="5">The sequence shown here is derived from an EMBL/GenBank/DDBJ whole genome shotgun (WGS) entry which is preliminary data.</text>
</comment>
<dbReference type="SUPFAM" id="SSF56300">
    <property type="entry name" value="Metallo-dependent phosphatases"/>
    <property type="match status" value="1"/>
</dbReference>
<feature type="domain" description="Calcineurin-like phosphoesterase" evidence="3">
    <location>
        <begin position="7"/>
        <end position="220"/>
    </location>
</feature>
<dbReference type="CDD" id="cd00845">
    <property type="entry name" value="MPP_UshA_N_like"/>
    <property type="match status" value="1"/>
</dbReference>
<dbReference type="Pfam" id="PF02872">
    <property type="entry name" value="5_nucleotid_C"/>
    <property type="match status" value="1"/>
</dbReference>
<feature type="domain" description="5'-Nucleotidase C-terminal" evidence="4">
    <location>
        <begin position="305"/>
        <end position="442"/>
    </location>
</feature>
<evidence type="ECO:0000256" key="1">
    <source>
        <dbReference type="ARBA" id="ARBA00022729"/>
    </source>
</evidence>
<keyword evidence="2" id="KW-0547">Nucleotide-binding</keyword>
<dbReference type="PANTHER" id="PTHR11575">
    <property type="entry name" value="5'-NUCLEOTIDASE-RELATED"/>
    <property type="match status" value="1"/>
</dbReference>
<reference evidence="6" key="1">
    <citation type="submission" date="2017-09" db="EMBL/GenBank/DDBJ databases">
        <title>Depth-based differentiation of microbial function through sediment-hosted aquifers and enrichment of novel symbionts in the deep terrestrial subsurface.</title>
        <authorList>
            <person name="Probst A.J."/>
            <person name="Ladd B."/>
            <person name="Jarett J.K."/>
            <person name="Geller-Mcgrath D.E."/>
            <person name="Sieber C.M.K."/>
            <person name="Emerson J.B."/>
            <person name="Anantharaman K."/>
            <person name="Thomas B.C."/>
            <person name="Malmstrom R."/>
            <person name="Stieglmeier M."/>
            <person name="Klingl A."/>
            <person name="Woyke T."/>
            <person name="Ryan C.M."/>
            <person name="Banfield J.F."/>
        </authorList>
    </citation>
    <scope>NUCLEOTIDE SEQUENCE [LARGE SCALE GENOMIC DNA]</scope>
</reference>
<gene>
    <name evidence="5" type="ORF">COX64_03165</name>
</gene>
<accession>A0A2M7W1Q0</accession>
<evidence type="ECO:0000259" key="4">
    <source>
        <dbReference type="Pfam" id="PF02872"/>
    </source>
</evidence>
<evidence type="ECO:0000313" key="6">
    <source>
        <dbReference type="Proteomes" id="UP000228952"/>
    </source>
</evidence>
<dbReference type="PROSITE" id="PS00786">
    <property type="entry name" value="5_NUCLEOTIDASE_2"/>
    <property type="match status" value="1"/>
</dbReference>
<dbReference type="AlphaFoldDB" id="A0A2M7W1Q0"/>
<evidence type="ECO:0000313" key="5">
    <source>
        <dbReference type="EMBL" id="PJA13679.1"/>
    </source>
</evidence>
<dbReference type="GO" id="GO:0046872">
    <property type="term" value="F:metal ion binding"/>
    <property type="evidence" value="ECO:0007669"/>
    <property type="project" value="InterPro"/>
</dbReference>
<dbReference type="InterPro" id="IPR006146">
    <property type="entry name" value="5'-Nucleotdase_CS"/>
</dbReference>
<comment type="similarity">
    <text evidence="2">Belongs to the 5'-nucleotidase family.</text>
</comment>